<keyword evidence="1 2" id="KW-0597">Phosphoprotein</keyword>
<dbReference type="InterPro" id="IPR011006">
    <property type="entry name" value="CheY-like_superfamily"/>
</dbReference>
<feature type="domain" description="Response regulatory" evidence="3">
    <location>
        <begin position="22"/>
        <end position="137"/>
    </location>
</feature>
<dbReference type="Pfam" id="PF00072">
    <property type="entry name" value="Response_reg"/>
    <property type="match status" value="1"/>
</dbReference>
<dbReference type="InterPro" id="IPR050595">
    <property type="entry name" value="Bact_response_regulator"/>
</dbReference>
<dbReference type="SMART" id="SM00448">
    <property type="entry name" value="REC"/>
    <property type="match status" value="1"/>
</dbReference>
<accession>B0T0L5</accession>
<organism evidence="4">
    <name type="scientific">Caulobacter sp. (strain K31)</name>
    <dbReference type="NCBI Taxonomy" id="366602"/>
    <lineage>
        <taxon>Bacteria</taxon>
        <taxon>Pseudomonadati</taxon>
        <taxon>Pseudomonadota</taxon>
        <taxon>Alphaproteobacteria</taxon>
        <taxon>Caulobacterales</taxon>
        <taxon>Caulobacteraceae</taxon>
        <taxon>Caulobacter</taxon>
    </lineage>
</organism>
<dbReference type="PROSITE" id="PS50110">
    <property type="entry name" value="RESPONSE_REGULATORY"/>
    <property type="match status" value="1"/>
</dbReference>
<protein>
    <submittedName>
        <fullName evidence="4">Response regulator receiver protein</fullName>
    </submittedName>
</protein>
<dbReference type="STRING" id="366602.Caul_2967"/>
<reference evidence="4" key="1">
    <citation type="submission" date="2008-01" db="EMBL/GenBank/DDBJ databases">
        <title>Complete sequence of chromosome of Caulobacter sp. K31.</title>
        <authorList>
            <consortium name="US DOE Joint Genome Institute"/>
            <person name="Copeland A."/>
            <person name="Lucas S."/>
            <person name="Lapidus A."/>
            <person name="Barry K."/>
            <person name="Glavina del Rio T."/>
            <person name="Dalin E."/>
            <person name="Tice H."/>
            <person name="Pitluck S."/>
            <person name="Bruce D."/>
            <person name="Goodwin L."/>
            <person name="Thompson L.S."/>
            <person name="Brettin T."/>
            <person name="Detter J.C."/>
            <person name="Han C."/>
            <person name="Schmutz J."/>
            <person name="Larimer F."/>
            <person name="Land M."/>
            <person name="Hauser L."/>
            <person name="Kyrpides N."/>
            <person name="Kim E."/>
            <person name="Stephens C."/>
            <person name="Richardson P."/>
        </authorList>
    </citation>
    <scope>NUCLEOTIDE SEQUENCE [LARGE SCALE GENOMIC DNA]</scope>
    <source>
        <strain evidence="4">K31</strain>
    </source>
</reference>
<dbReference type="Gene3D" id="3.40.50.2300">
    <property type="match status" value="1"/>
</dbReference>
<name>B0T0L5_CAUSK</name>
<dbReference type="eggNOG" id="COG4566">
    <property type="taxonomic scope" value="Bacteria"/>
</dbReference>
<dbReference type="HOGENOM" id="CLU_000445_69_8_5"/>
<feature type="modified residue" description="4-aspartylphosphate" evidence="2">
    <location>
        <position position="72"/>
    </location>
</feature>
<dbReference type="KEGG" id="cak:Caul_2967"/>
<dbReference type="PANTHER" id="PTHR44591">
    <property type="entry name" value="STRESS RESPONSE REGULATOR PROTEIN 1"/>
    <property type="match status" value="1"/>
</dbReference>
<gene>
    <name evidence="4" type="ordered locus">Caul_2967</name>
</gene>
<proteinExistence type="predicted"/>
<dbReference type="PANTHER" id="PTHR44591:SF25">
    <property type="entry name" value="CHEMOTAXIS TWO-COMPONENT RESPONSE REGULATOR"/>
    <property type="match status" value="1"/>
</dbReference>
<evidence type="ECO:0000256" key="2">
    <source>
        <dbReference type="PROSITE-ProRule" id="PRU00169"/>
    </source>
</evidence>
<dbReference type="GO" id="GO:0000160">
    <property type="term" value="P:phosphorelay signal transduction system"/>
    <property type="evidence" value="ECO:0007669"/>
    <property type="project" value="InterPro"/>
</dbReference>
<dbReference type="InterPro" id="IPR001789">
    <property type="entry name" value="Sig_transdc_resp-reg_receiver"/>
</dbReference>
<dbReference type="EMBL" id="CP000927">
    <property type="protein sequence ID" value="ABZ72094.1"/>
    <property type="molecule type" value="Genomic_DNA"/>
</dbReference>
<dbReference type="AlphaFoldDB" id="B0T0L5"/>
<evidence type="ECO:0000256" key="1">
    <source>
        <dbReference type="ARBA" id="ARBA00022553"/>
    </source>
</evidence>
<sequence>MAMDFLADMTSAASSVVPVRPRLLLVEDDPGVRRSLQLLLHGRGFDVRAYASGATLIGDLDAQLGAVALVADFKMPEIDGVVLLGALRAAGWTGAALLITAFASHDLQARAKIVGFSRVMEKPFVEQAVGEAVERMVAEASRAPTTY</sequence>
<evidence type="ECO:0000259" key="3">
    <source>
        <dbReference type="PROSITE" id="PS50110"/>
    </source>
</evidence>
<evidence type="ECO:0000313" key="4">
    <source>
        <dbReference type="EMBL" id="ABZ72094.1"/>
    </source>
</evidence>
<dbReference type="SUPFAM" id="SSF52172">
    <property type="entry name" value="CheY-like"/>
    <property type="match status" value="1"/>
</dbReference>